<sequence>MSSNDNQAQIDWAKTILPAYRNIRRQGPSYLDAFLYGLFVAYTGRFWHLLCARLGVPNLGNTMALKYWKRGAFVMLSELLLRVHLSEPMTQAQSSTSRSLMVPPDKSSTRAVQARNKDVLKKVEVARSVYCSPAKVESETFPVKMELEKGVFVGNTRKRTCRDRDKSQSTTSKKLLFI</sequence>
<evidence type="ECO:0000313" key="2">
    <source>
        <dbReference type="EMBL" id="KAK0430302.1"/>
    </source>
</evidence>
<evidence type="ECO:0000256" key="1">
    <source>
        <dbReference type="SAM" id="MobiDB-lite"/>
    </source>
</evidence>
<gene>
    <name evidence="2" type="ORF">EV421DRAFT_1744211</name>
</gene>
<dbReference type="Proteomes" id="UP001175226">
    <property type="component" value="Unassembled WGS sequence"/>
</dbReference>
<accession>A0AA39IVF3</accession>
<feature type="region of interest" description="Disordered" evidence="1">
    <location>
        <begin position="92"/>
        <end position="113"/>
    </location>
</feature>
<proteinExistence type="predicted"/>
<protein>
    <submittedName>
        <fullName evidence="2">Uncharacterized protein</fullName>
    </submittedName>
</protein>
<name>A0AA39IVF3_9AGAR</name>
<comment type="caution">
    <text evidence="2">The sequence shown here is derived from an EMBL/GenBank/DDBJ whole genome shotgun (WGS) entry which is preliminary data.</text>
</comment>
<keyword evidence="3" id="KW-1185">Reference proteome</keyword>
<dbReference type="EMBL" id="JAUEPT010000156">
    <property type="protein sequence ID" value="KAK0430302.1"/>
    <property type="molecule type" value="Genomic_DNA"/>
</dbReference>
<reference evidence="2" key="1">
    <citation type="submission" date="2023-06" db="EMBL/GenBank/DDBJ databases">
        <authorList>
            <consortium name="Lawrence Berkeley National Laboratory"/>
            <person name="Ahrendt S."/>
            <person name="Sahu N."/>
            <person name="Indic B."/>
            <person name="Wong-Bajracharya J."/>
            <person name="Merenyi Z."/>
            <person name="Ke H.-M."/>
            <person name="Monk M."/>
            <person name="Kocsube S."/>
            <person name="Drula E."/>
            <person name="Lipzen A."/>
            <person name="Balint B."/>
            <person name="Henrissat B."/>
            <person name="Andreopoulos B."/>
            <person name="Martin F.M."/>
            <person name="Harder C.B."/>
            <person name="Rigling D."/>
            <person name="Ford K.L."/>
            <person name="Foster G.D."/>
            <person name="Pangilinan J."/>
            <person name="Papanicolaou A."/>
            <person name="Barry K."/>
            <person name="LaButti K."/>
            <person name="Viragh M."/>
            <person name="Koriabine M."/>
            <person name="Yan M."/>
            <person name="Riley R."/>
            <person name="Champramary S."/>
            <person name="Plett K.L."/>
            <person name="Tsai I.J."/>
            <person name="Slot J."/>
            <person name="Sipos G."/>
            <person name="Plett J."/>
            <person name="Nagy L.G."/>
            <person name="Grigoriev I.V."/>
        </authorList>
    </citation>
    <scope>NUCLEOTIDE SEQUENCE</scope>
    <source>
        <strain evidence="2">FPL87.14</strain>
    </source>
</reference>
<organism evidence="2 3">
    <name type="scientific">Armillaria borealis</name>
    <dbReference type="NCBI Taxonomy" id="47425"/>
    <lineage>
        <taxon>Eukaryota</taxon>
        <taxon>Fungi</taxon>
        <taxon>Dikarya</taxon>
        <taxon>Basidiomycota</taxon>
        <taxon>Agaricomycotina</taxon>
        <taxon>Agaricomycetes</taxon>
        <taxon>Agaricomycetidae</taxon>
        <taxon>Agaricales</taxon>
        <taxon>Marasmiineae</taxon>
        <taxon>Physalacriaceae</taxon>
        <taxon>Armillaria</taxon>
    </lineage>
</organism>
<evidence type="ECO:0000313" key="3">
    <source>
        <dbReference type="Proteomes" id="UP001175226"/>
    </source>
</evidence>
<dbReference type="AlphaFoldDB" id="A0AA39IVF3"/>